<dbReference type="Pfam" id="PF03137">
    <property type="entry name" value="OATP"/>
    <property type="match status" value="1"/>
</dbReference>
<feature type="transmembrane region" description="Helical" evidence="8">
    <location>
        <begin position="335"/>
        <end position="358"/>
    </location>
</feature>
<reference evidence="12 13" key="3">
    <citation type="submission" date="2025-04" db="UniProtKB">
        <authorList>
            <consortium name="RefSeq"/>
        </authorList>
    </citation>
    <scope>IDENTIFICATION</scope>
    <source>
        <strain evidence="12 13">Nigerian</strain>
        <tissue evidence="12 13">Liver and blood</tissue>
    </source>
</reference>
<feature type="transmembrane region" description="Helical" evidence="8">
    <location>
        <begin position="171"/>
        <end position="196"/>
    </location>
</feature>
<comment type="similarity">
    <text evidence="2 8">Belongs to the organo anion transporter (TC 2.A.60) family.</text>
</comment>
<dbReference type="Reactome" id="R-XTR-189483">
    <property type="pathway name" value="Heme degradation"/>
</dbReference>
<evidence type="ECO:0000256" key="5">
    <source>
        <dbReference type="ARBA" id="ARBA00022989"/>
    </source>
</evidence>
<dbReference type="NCBIfam" id="TIGR00805">
    <property type="entry name" value="oat"/>
    <property type="match status" value="1"/>
</dbReference>
<dbReference type="PANTHER" id="PTHR11388:SF87">
    <property type="entry name" value="SOLUTE CARRIER ORGANIC ANION TRANSPORTER FAMILY MEMBER 2B1"/>
    <property type="match status" value="1"/>
</dbReference>
<dbReference type="OrthoDB" id="5062115at2759"/>
<dbReference type="Bgee" id="ENSXETG00000040286">
    <property type="expression patterns" value="Expressed in liver and 4 other cell types or tissues"/>
</dbReference>
<feature type="transmembrane region" description="Helical" evidence="8">
    <location>
        <begin position="522"/>
        <end position="547"/>
    </location>
</feature>
<feature type="transmembrane region" description="Helical" evidence="8">
    <location>
        <begin position="370"/>
        <end position="394"/>
    </location>
</feature>
<reference evidence="10" key="1">
    <citation type="journal article" date="2010" name="Science">
        <title>The genome of the Western clawed frog Xenopus tropicalis.</title>
        <authorList>
            <person name="Hellsten U."/>
            <person name="Harland R.M."/>
            <person name="Gilchrist M.J."/>
            <person name="Hendrix D."/>
            <person name="Jurka J."/>
            <person name="Kapitonov V."/>
            <person name="Ovcharenko I."/>
            <person name="Putnam N.H."/>
            <person name="Shu S."/>
            <person name="Taher L."/>
            <person name="Blitz I.L."/>
            <person name="Blumberg B."/>
            <person name="Dichmann D.S."/>
            <person name="Dubchak I."/>
            <person name="Amaya E."/>
            <person name="Detter J.C."/>
            <person name="Fletcher R."/>
            <person name="Gerhard D.S."/>
            <person name="Goodstein D."/>
            <person name="Graves T."/>
            <person name="Grigoriev I.V."/>
            <person name="Grimwood J."/>
            <person name="Kawashima T."/>
            <person name="Lindquist E."/>
            <person name="Lucas S.M."/>
            <person name="Mead P.E."/>
            <person name="Mitros T."/>
            <person name="Ogino H."/>
            <person name="Ohta Y."/>
            <person name="Poliakov A.V."/>
            <person name="Pollet N."/>
            <person name="Robert J."/>
            <person name="Salamov A."/>
            <person name="Sater A.K."/>
            <person name="Schmutz J."/>
            <person name="Terry A."/>
            <person name="Vize P.D."/>
            <person name="Warren W.C."/>
            <person name="Wells D."/>
            <person name="Wills A."/>
            <person name="Wilson R.K."/>
            <person name="Zimmerman L.B."/>
            <person name="Zorn A.M."/>
            <person name="Grainger R."/>
            <person name="Grammer T."/>
            <person name="Khokha M.K."/>
            <person name="Richardson P.M."/>
            <person name="Rokhsar D.S."/>
        </authorList>
    </citation>
    <scope>NUCLEOTIDE SEQUENCE [LARGE SCALE GENOMIC DNA]</scope>
    <source>
        <strain evidence="10">Nigerian</strain>
    </source>
</reference>
<dbReference type="Xenbase" id="XB-GENE-6046634">
    <property type="gene designation" value="slco2b1"/>
</dbReference>
<keyword evidence="7" id="KW-1015">Disulfide bond</keyword>
<comment type="subcellular location">
    <subcellularLocation>
        <location evidence="1 8">Cell membrane</location>
        <topology evidence="1 8">Multi-pass membrane protein</topology>
    </subcellularLocation>
</comment>
<accession>A0A803JJU8</accession>
<dbReference type="SUPFAM" id="SSF103473">
    <property type="entry name" value="MFS general substrate transporter"/>
    <property type="match status" value="1"/>
</dbReference>
<evidence type="ECO:0000256" key="2">
    <source>
        <dbReference type="ARBA" id="ARBA00009657"/>
    </source>
</evidence>
<keyword evidence="5 8" id="KW-1133">Transmembrane helix</keyword>
<organism evidence="10">
    <name type="scientific">Xenopus tropicalis</name>
    <name type="common">Western clawed frog</name>
    <name type="synonym">Silurana tropicalis</name>
    <dbReference type="NCBI Taxonomy" id="8364"/>
    <lineage>
        <taxon>Eukaryota</taxon>
        <taxon>Metazoa</taxon>
        <taxon>Chordata</taxon>
        <taxon>Craniata</taxon>
        <taxon>Vertebrata</taxon>
        <taxon>Euteleostomi</taxon>
        <taxon>Amphibia</taxon>
        <taxon>Batrachia</taxon>
        <taxon>Anura</taxon>
        <taxon>Pipoidea</taxon>
        <taxon>Pipidae</taxon>
        <taxon>Xenopodinae</taxon>
        <taxon>Xenopus</taxon>
        <taxon>Silurana</taxon>
    </lineage>
</organism>
<dbReference type="GO" id="GO:0016323">
    <property type="term" value="C:basolateral plasma membrane"/>
    <property type="evidence" value="ECO:0000318"/>
    <property type="project" value="GO_Central"/>
</dbReference>
<evidence type="ECO:0000259" key="9">
    <source>
        <dbReference type="PROSITE" id="PS51465"/>
    </source>
</evidence>
<dbReference type="GO" id="GO:0043252">
    <property type="term" value="P:sodium-independent organic anion transport"/>
    <property type="evidence" value="ECO:0000318"/>
    <property type="project" value="GO_Central"/>
</dbReference>
<gene>
    <name evidence="10 12 13 14" type="primary">slco2b1</name>
    <name evidence="12 13" type="synonym">OATP2B1</name>
</gene>
<feature type="transmembrane region" description="Helical" evidence="8">
    <location>
        <begin position="613"/>
        <end position="635"/>
    </location>
</feature>
<dbReference type="InterPro" id="IPR004156">
    <property type="entry name" value="OATP"/>
</dbReference>
<dbReference type="RefSeq" id="XP_031751478.1">
    <property type="nucleotide sequence ID" value="XM_031895618.1"/>
</dbReference>
<dbReference type="RefSeq" id="XP_031751477.1">
    <property type="nucleotide sequence ID" value="XM_031895617.1"/>
</dbReference>
<evidence type="ECO:0000313" key="11">
    <source>
        <dbReference type="Proteomes" id="UP000008143"/>
    </source>
</evidence>
<dbReference type="GeneID" id="100125037"/>
<dbReference type="PANTHER" id="PTHR11388">
    <property type="entry name" value="ORGANIC ANION TRANSPORTER"/>
    <property type="match status" value="1"/>
</dbReference>
<dbReference type="GO" id="GO:0015721">
    <property type="term" value="P:bile acid and bile salt transport"/>
    <property type="evidence" value="ECO:0000318"/>
    <property type="project" value="GO_Central"/>
</dbReference>
<dbReference type="PROSITE" id="PS51465">
    <property type="entry name" value="KAZAL_2"/>
    <property type="match status" value="1"/>
</dbReference>
<evidence type="ECO:0000256" key="3">
    <source>
        <dbReference type="ARBA" id="ARBA00022475"/>
    </source>
</evidence>
<sequence length="663" mass="72219">MGIYREITMTATSAENKSEGLHQKSTRCCHPFNNIKVFVLCHGFLQLSQLLLSGYLRSSISTIEKRFGISSQTSGILSSFNEIGNTVLIVFVSYFGSRVHRPRFIGCGAIIVCAAGFLMSLPHFIMGPYEYDKSVASLLSNVTDICQPNGPIKSSDNDQCVEGVQKANKNVLFILFLGQILLGIGSVPIQPFGISYIDDFASKRNSPLYIGILFAVTVMGPGVAFILGSAMLRFYVDIDKLSADEITLTPKDPRWIGAWWLGYLVAGSVVAIASIPYFIFPREMPKQGPSEKPEEPKPSLMDEIKSKTEENEKLTLSQFIKVFPKVLFRTVKNPVFILIVLAQGNMSAMVCGLATFMAKFLERQFSITASLANLLIGSANIPAAMSGIVLGGIIMKRHRLTPKQSALMCVIGLIICIFTAIPLVFLGCSTQQFASPRMDHQGSSGIWQNVSECSGGCQCSSAAFNPVCGTDGVEYISPCYAGCGAVQFGESPTEVLNYTRCTCIPAAGSAKPGSCGTVCGQLLVPFMVLSCLAGGLASMAQTPSFMLILRSVKPTDKSLAIGIQFMLLRILAWLPGPVMYGSVIDSTCILWGQKCGKKTSCQYYDNNLLRQRFIGLQILFEIGGLIFFTAVFFVLRRREKVSAEKSMRENPETHALTQEGAKY</sequence>
<dbReference type="Ensembl" id="ENSXETT00000084117">
    <property type="protein sequence ID" value="ENSXETP00000108216"/>
    <property type="gene ID" value="ENSXETG00000040286"/>
</dbReference>
<feature type="domain" description="Kazal-like" evidence="9">
    <location>
        <begin position="447"/>
        <end position="502"/>
    </location>
</feature>
<dbReference type="GO" id="GO:0016324">
    <property type="term" value="C:apical plasma membrane"/>
    <property type="evidence" value="ECO:0000318"/>
    <property type="project" value="GO_Central"/>
</dbReference>
<dbReference type="GeneTree" id="ENSGT01150000286901"/>
<protein>
    <recommendedName>
        <fullName evidence="8">Solute carrier organic anion transporter family member</fullName>
    </recommendedName>
</protein>
<feature type="transmembrane region" description="Helical" evidence="8">
    <location>
        <begin position="256"/>
        <end position="280"/>
    </location>
</feature>
<dbReference type="Reactome" id="R-XTR-879518">
    <property type="pathway name" value="Transport of organic anions"/>
</dbReference>
<dbReference type="InterPro" id="IPR036259">
    <property type="entry name" value="MFS_trans_sf"/>
</dbReference>
<dbReference type="InterPro" id="IPR036058">
    <property type="entry name" value="Kazal_dom_sf"/>
</dbReference>
<dbReference type="Reactome" id="R-XTR-9754706">
    <property type="pathway name" value="Atorvastatin ADME"/>
</dbReference>
<dbReference type="OMA" id="FMLGSAM"/>
<feature type="transmembrane region" description="Helical" evidence="8">
    <location>
        <begin position="104"/>
        <end position="125"/>
    </location>
</feature>
<keyword evidence="11" id="KW-1185">Reference proteome</keyword>
<name>A0A803JJU8_XENTR</name>
<proteinExistence type="inferred from homology"/>
<keyword evidence="8" id="KW-0406">Ion transport</keyword>
<evidence type="ECO:0000256" key="4">
    <source>
        <dbReference type="ARBA" id="ARBA00022692"/>
    </source>
</evidence>
<evidence type="ECO:0000256" key="7">
    <source>
        <dbReference type="ARBA" id="ARBA00023157"/>
    </source>
</evidence>
<keyword evidence="8" id="KW-0813">Transport</keyword>
<dbReference type="GO" id="GO:0015347">
    <property type="term" value="F:sodium-independent organic anion transmembrane transporter activity"/>
    <property type="evidence" value="ECO:0000318"/>
    <property type="project" value="GO_Central"/>
</dbReference>
<reference evidence="10" key="2">
    <citation type="submission" date="2021-03" db="UniProtKB">
        <authorList>
            <consortium name="Ensembl"/>
        </authorList>
    </citation>
    <scope>IDENTIFICATION</scope>
</reference>
<evidence type="ECO:0000313" key="13">
    <source>
        <dbReference type="RefSeq" id="XP_031751478.1"/>
    </source>
</evidence>
<keyword evidence="3" id="KW-1003">Cell membrane</keyword>
<feature type="transmembrane region" description="Helical" evidence="8">
    <location>
        <begin position="559"/>
        <end position="576"/>
    </location>
</feature>
<feature type="transmembrane region" description="Helical" evidence="8">
    <location>
        <begin position="406"/>
        <end position="427"/>
    </location>
</feature>
<feature type="transmembrane region" description="Helical" evidence="8">
    <location>
        <begin position="208"/>
        <end position="236"/>
    </location>
</feature>
<evidence type="ECO:0000256" key="8">
    <source>
        <dbReference type="RuleBase" id="RU362056"/>
    </source>
</evidence>
<dbReference type="SUPFAM" id="SSF100895">
    <property type="entry name" value="Kazal-type serine protease inhibitors"/>
    <property type="match status" value="1"/>
</dbReference>
<dbReference type="GO" id="GO:0006811">
    <property type="term" value="P:monoatomic ion transport"/>
    <property type="evidence" value="ECO:0007669"/>
    <property type="project" value="UniProtKB-KW"/>
</dbReference>
<dbReference type="Gene3D" id="1.20.1250.20">
    <property type="entry name" value="MFS general substrate transporter like domains"/>
    <property type="match status" value="1"/>
</dbReference>
<dbReference type="Proteomes" id="UP000008143">
    <property type="component" value="Chromosome 2"/>
</dbReference>
<evidence type="ECO:0000313" key="10">
    <source>
        <dbReference type="Ensembl" id="ENSXETP00000108216"/>
    </source>
</evidence>
<keyword evidence="6 8" id="KW-0472">Membrane</keyword>
<dbReference type="GO" id="GO:0015125">
    <property type="term" value="F:bile acid transmembrane transporter activity"/>
    <property type="evidence" value="ECO:0000318"/>
    <property type="project" value="GO_Central"/>
</dbReference>
<evidence type="ECO:0000313" key="12">
    <source>
        <dbReference type="RefSeq" id="XP_031751477.1"/>
    </source>
</evidence>
<evidence type="ECO:0000313" key="14">
    <source>
        <dbReference type="Xenbase" id="XB-GENE-6046634"/>
    </source>
</evidence>
<dbReference type="AGR" id="Xenbase:XB-GENE-6046634"/>
<dbReference type="CTD" id="11309"/>
<dbReference type="Pfam" id="PF07648">
    <property type="entry name" value="Kazal_2"/>
    <property type="match status" value="1"/>
</dbReference>
<keyword evidence="4 8" id="KW-0812">Transmembrane</keyword>
<evidence type="ECO:0000256" key="6">
    <source>
        <dbReference type="ARBA" id="ARBA00023136"/>
    </source>
</evidence>
<evidence type="ECO:0000256" key="1">
    <source>
        <dbReference type="ARBA" id="ARBA00004651"/>
    </source>
</evidence>
<comment type="caution">
    <text evidence="8">Lacks conserved residue(s) required for the propagation of feature annotation.</text>
</comment>
<dbReference type="InterPro" id="IPR002350">
    <property type="entry name" value="Kazal_dom"/>
</dbReference>
<dbReference type="AlphaFoldDB" id="A0A803JJU8"/>
<dbReference type="Reactome" id="R-XTR-9749641">
    <property type="pathway name" value="Aspirin ADME"/>
</dbReference>